<evidence type="ECO:0000313" key="1">
    <source>
        <dbReference type="EMBL" id="GAH74485.1"/>
    </source>
</evidence>
<feature type="non-terminal residue" evidence="1">
    <location>
        <position position="1"/>
    </location>
</feature>
<dbReference type="AlphaFoldDB" id="X1IZ31"/>
<organism evidence="1">
    <name type="scientific">marine sediment metagenome</name>
    <dbReference type="NCBI Taxonomy" id="412755"/>
    <lineage>
        <taxon>unclassified sequences</taxon>
        <taxon>metagenomes</taxon>
        <taxon>ecological metagenomes</taxon>
    </lineage>
</organism>
<sequence>FALNSKNNGRIYLAGIAEDSQTDGTIIPLEVTNIQDFADALVLPIDILQPGGEKFTPVVISRYLDGVLRVPPIGYGLDYCTAKPSIRQQRRRTTGRCGIS</sequence>
<dbReference type="EMBL" id="BARU01032752">
    <property type="protein sequence ID" value="GAH74485.1"/>
    <property type="molecule type" value="Genomic_DNA"/>
</dbReference>
<protein>
    <submittedName>
        <fullName evidence="1">Uncharacterized protein</fullName>
    </submittedName>
</protein>
<reference evidence="1" key="1">
    <citation type="journal article" date="2014" name="Front. Microbiol.">
        <title>High frequency of phylogenetically diverse reductive dehalogenase-homologous genes in deep subseafloor sedimentary metagenomes.</title>
        <authorList>
            <person name="Kawai M."/>
            <person name="Futagami T."/>
            <person name="Toyoda A."/>
            <person name="Takaki Y."/>
            <person name="Nishi S."/>
            <person name="Hori S."/>
            <person name="Arai W."/>
            <person name="Tsubouchi T."/>
            <person name="Morono Y."/>
            <person name="Uchiyama I."/>
            <person name="Ito T."/>
            <person name="Fujiyama A."/>
            <person name="Inagaki F."/>
            <person name="Takami H."/>
        </authorList>
    </citation>
    <scope>NUCLEOTIDE SEQUENCE</scope>
    <source>
        <strain evidence="1">Expedition CK06-06</strain>
    </source>
</reference>
<name>X1IZ31_9ZZZZ</name>
<gene>
    <name evidence="1" type="ORF">S03H2_51612</name>
</gene>
<accession>X1IZ31</accession>
<proteinExistence type="predicted"/>
<comment type="caution">
    <text evidence="1">The sequence shown here is derived from an EMBL/GenBank/DDBJ whole genome shotgun (WGS) entry which is preliminary data.</text>
</comment>